<keyword evidence="1" id="KW-0812">Transmembrane</keyword>
<feature type="transmembrane region" description="Helical" evidence="1">
    <location>
        <begin position="314"/>
        <end position="335"/>
    </location>
</feature>
<reference evidence="4 5" key="1">
    <citation type="journal article" date="2015" name="BMC Genomics">
        <title>Gene expression during zombie ant biting behavior reflects the complexity underlying fungal parasitic behavioral manipulation.</title>
        <authorList>
            <person name="de Bekker C."/>
            <person name="Ohm R.A."/>
            <person name="Loreto R.G."/>
            <person name="Sebastian A."/>
            <person name="Albert I."/>
            <person name="Merrow M."/>
            <person name="Brachmann A."/>
            <person name="Hughes D.P."/>
        </authorList>
    </citation>
    <scope>NUCLEOTIDE SEQUENCE [LARGE SCALE GENOMIC DNA]</scope>
    <source>
        <strain evidence="4 5">SC16a</strain>
    </source>
</reference>
<dbReference type="InterPro" id="IPR005018">
    <property type="entry name" value="DOMON_domain"/>
</dbReference>
<dbReference type="CDD" id="cd08760">
    <property type="entry name" value="Cyt_b561_FRRS1_like"/>
    <property type="match status" value="1"/>
</dbReference>
<feature type="transmembrane region" description="Helical" evidence="1">
    <location>
        <begin position="211"/>
        <end position="235"/>
    </location>
</feature>
<dbReference type="InterPro" id="IPR015920">
    <property type="entry name" value="Cellobiose_DH-like_cyt"/>
</dbReference>
<dbReference type="PANTHER" id="PTHR47797:SF4">
    <property type="entry name" value="DOMON DOMAIN-CONTAINING PROTEIN"/>
    <property type="match status" value="1"/>
</dbReference>
<dbReference type="PANTHER" id="PTHR47797">
    <property type="entry name" value="DEHYDROGENASE, PUTATIVE (AFU_ORTHOLOGUE AFUA_8G05805)-RELATED"/>
    <property type="match status" value="1"/>
</dbReference>
<keyword evidence="5" id="KW-1185">Reference proteome</keyword>
<dbReference type="EMBL" id="LAZP02000087">
    <property type="protein sequence ID" value="PFH61151.1"/>
    <property type="molecule type" value="Genomic_DNA"/>
</dbReference>
<feature type="transmembrane region" description="Helical" evidence="1">
    <location>
        <begin position="275"/>
        <end position="294"/>
    </location>
</feature>
<dbReference type="Proteomes" id="UP000037136">
    <property type="component" value="Unassembled WGS sequence"/>
</dbReference>
<dbReference type="AlphaFoldDB" id="A0A2A9PJD3"/>
<keyword evidence="2" id="KW-0732">Signal</keyword>
<feature type="chain" id="PRO_5012879953" description="DOMON domain-containing protein" evidence="2">
    <location>
        <begin position="19"/>
        <end position="379"/>
    </location>
</feature>
<accession>A0A2A9PJD3</accession>
<feature type="domain" description="DOMON" evidence="3">
    <location>
        <begin position="27"/>
        <end position="146"/>
    </location>
</feature>
<keyword evidence="1" id="KW-0472">Membrane</keyword>
<evidence type="ECO:0000313" key="5">
    <source>
        <dbReference type="Proteomes" id="UP000037136"/>
    </source>
</evidence>
<dbReference type="CDD" id="cd09630">
    <property type="entry name" value="CDH_like_cytochrome"/>
    <property type="match status" value="1"/>
</dbReference>
<dbReference type="PROSITE" id="PS50836">
    <property type="entry name" value="DOMON"/>
    <property type="match status" value="1"/>
</dbReference>
<keyword evidence="1" id="KW-1133">Transmembrane helix</keyword>
<dbReference type="Gene3D" id="2.60.40.1210">
    <property type="entry name" value="Cellobiose dehydrogenase, cytochrome domain"/>
    <property type="match status" value="1"/>
</dbReference>
<organism evidence="4 5">
    <name type="scientific">Ophiocordyceps unilateralis</name>
    <name type="common">Zombie-ant fungus</name>
    <name type="synonym">Torrubia unilateralis</name>
    <dbReference type="NCBI Taxonomy" id="268505"/>
    <lineage>
        <taxon>Eukaryota</taxon>
        <taxon>Fungi</taxon>
        <taxon>Dikarya</taxon>
        <taxon>Ascomycota</taxon>
        <taxon>Pezizomycotina</taxon>
        <taxon>Sordariomycetes</taxon>
        <taxon>Hypocreomycetidae</taxon>
        <taxon>Hypocreales</taxon>
        <taxon>Ophiocordycipitaceae</taxon>
        <taxon>Ophiocordyceps</taxon>
    </lineage>
</organism>
<protein>
    <recommendedName>
        <fullName evidence="3">DOMON domain-containing protein</fullName>
    </recommendedName>
</protein>
<feature type="transmembrane region" description="Helical" evidence="1">
    <location>
        <begin position="242"/>
        <end position="263"/>
    </location>
</feature>
<reference evidence="4 5" key="2">
    <citation type="journal article" date="2017" name="Sci. Rep.">
        <title>Ant-infecting Ophiocordyceps genomes reveal a high diversity of potential behavioral manipulation genes and a possible major role for enterotoxins.</title>
        <authorList>
            <person name="de Bekker C."/>
            <person name="Ohm R.A."/>
            <person name="Evans H.C."/>
            <person name="Brachmann A."/>
            <person name="Hughes D.P."/>
        </authorList>
    </citation>
    <scope>NUCLEOTIDE SEQUENCE [LARGE SCALE GENOMIC DNA]</scope>
    <source>
        <strain evidence="4 5">SC16a</strain>
    </source>
</reference>
<dbReference type="STRING" id="268505.A0A2A9PJD3"/>
<feature type="transmembrane region" description="Helical" evidence="1">
    <location>
        <begin position="341"/>
        <end position="364"/>
    </location>
</feature>
<dbReference type="SMART" id="SM00664">
    <property type="entry name" value="DoH"/>
    <property type="match status" value="1"/>
</dbReference>
<gene>
    <name evidence="4" type="ORF">XA68_18101</name>
</gene>
<dbReference type="OrthoDB" id="19261at2759"/>
<proteinExistence type="predicted"/>
<name>A0A2A9PJD3_OPHUN</name>
<dbReference type="SUPFAM" id="SSF49344">
    <property type="entry name" value="CBD9-like"/>
    <property type="match status" value="1"/>
</dbReference>
<evidence type="ECO:0000256" key="2">
    <source>
        <dbReference type="SAM" id="SignalP"/>
    </source>
</evidence>
<comment type="caution">
    <text evidence="4">The sequence shown here is derived from an EMBL/GenBank/DDBJ whole genome shotgun (WGS) entry which is preliminary data.</text>
</comment>
<feature type="signal peptide" evidence="2">
    <location>
        <begin position="1"/>
        <end position="18"/>
    </location>
</feature>
<evidence type="ECO:0000313" key="4">
    <source>
        <dbReference type="EMBL" id="PFH61151.1"/>
    </source>
</evidence>
<sequence length="379" mass="40486">MRLTTQAAVVLGATVVSGATAPFCPESGVCFRWAVPSNDSSTSGTNDVIFQLQAPTSYRWVALGIGSQMRDADMFVVYASGSDNVTLSTRRGTGHRPPQYMERSDVELVEGSGINNGLMTANVRCSGCNSLDLAGPTEWIAAWQGGDPINSQSPSAPIAMHDGFNSFSINMATAGGVTNRAPFFGPDGSSGNAGGDAVGPVSRRRGPRLGLAHGVLMSVLFIFGFPVGSMLMPLFGNWLLHAVWQVITFLGMWAGFGIGYHIAQRSGILFAGPHTTLGTCVCALMCLQPILGYLHHMYFLKYQTRGPVSYAHIWYGRCLMILGLVNGGLGIKLTGSNRTFVIVYSVLAIFFFLLYMGVSVFTSVKKMRAPGHKLSVGSM</sequence>
<dbReference type="Pfam" id="PF16010">
    <property type="entry name" value="CDH-cyt"/>
    <property type="match status" value="1"/>
</dbReference>
<evidence type="ECO:0000259" key="3">
    <source>
        <dbReference type="PROSITE" id="PS50836"/>
    </source>
</evidence>
<evidence type="ECO:0000256" key="1">
    <source>
        <dbReference type="SAM" id="Phobius"/>
    </source>
</evidence>